<evidence type="ECO:0000259" key="11">
    <source>
        <dbReference type="PROSITE" id="PS50048"/>
    </source>
</evidence>
<dbReference type="GO" id="GO:0006094">
    <property type="term" value="P:gluconeogenesis"/>
    <property type="evidence" value="ECO:0007669"/>
    <property type="project" value="UniProtKB-KW"/>
</dbReference>
<feature type="compositionally biased region" description="Polar residues" evidence="10">
    <location>
        <begin position="138"/>
        <end position="147"/>
    </location>
</feature>
<proteinExistence type="inferred from homology"/>
<dbReference type="InterPro" id="IPR050335">
    <property type="entry name" value="ERT1_acuK_gluconeogen_tf"/>
</dbReference>
<dbReference type="InterPro" id="IPR056751">
    <property type="entry name" value="PAS_13"/>
</dbReference>
<comment type="similarity">
    <text evidence="2">Belongs to the ERT1/acuK family.</text>
</comment>
<dbReference type="GO" id="GO:0009267">
    <property type="term" value="P:cellular response to starvation"/>
    <property type="evidence" value="ECO:0007669"/>
    <property type="project" value="TreeGrafter"/>
</dbReference>
<evidence type="ECO:0000256" key="9">
    <source>
        <dbReference type="ARBA" id="ARBA00023242"/>
    </source>
</evidence>
<feature type="compositionally biased region" description="Polar residues" evidence="10">
    <location>
        <begin position="154"/>
        <end position="165"/>
    </location>
</feature>
<accession>A0A9N9LNB6</accession>
<dbReference type="InterPro" id="IPR036864">
    <property type="entry name" value="Zn2-C6_fun-type_DNA-bd_sf"/>
</dbReference>
<gene>
    <name evidence="12" type="ORF">HYALB_00012607</name>
</gene>
<evidence type="ECO:0000256" key="3">
    <source>
        <dbReference type="ARBA" id="ARBA00022432"/>
    </source>
</evidence>
<dbReference type="GO" id="GO:0000981">
    <property type="term" value="F:DNA-binding transcription factor activity, RNA polymerase II-specific"/>
    <property type="evidence" value="ECO:0007669"/>
    <property type="project" value="InterPro"/>
</dbReference>
<dbReference type="GO" id="GO:0008270">
    <property type="term" value="F:zinc ion binding"/>
    <property type="evidence" value="ECO:0007669"/>
    <property type="project" value="InterPro"/>
</dbReference>
<feature type="region of interest" description="Disordered" evidence="10">
    <location>
        <begin position="545"/>
        <end position="590"/>
    </location>
</feature>
<evidence type="ECO:0000313" key="13">
    <source>
        <dbReference type="Proteomes" id="UP000701801"/>
    </source>
</evidence>
<feature type="compositionally biased region" description="Basic and acidic residues" evidence="10">
    <location>
        <begin position="43"/>
        <end position="53"/>
    </location>
</feature>
<evidence type="ECO:0000256" key="8">
    <source>
        <dbReference type="ARBA" id="ARBA00023163"/>
    </source>
</evidence>
<keyword evidence="9" id="KW-0539">Nucleus</keyword>
<dbReference type="Pfam" id="PF24990">
    <property type="entry name" value="PAS_13"/>
    <property type="match status" value="1"/>
</dbReference>
<comment type="caution">
    <text evidence="12">The sequence shown here is derived from an EMBL/GenBank/DDBJ whole genome shotgun (WGS) entry which is preliminary data.</text>
</comment>
<keyword evidence="13" id="KW-1185">Reference proteome</keyword>
<feature type="domain" description="Zn(2)-C6 fungal-type" evidence="11">
    <location>
        <begin position="83"/>
        <end position="112"/>
    </location>
</feature>
<dbReference type="SMART" id="SM00066">
    <property type="entry name" value="GAL4"/>
    <property type="match status" value="1"/>
</dbReference>
<comment type="subcellular location">
    <subcellularLocation>
        <location evidence="1">Nucleus</location>
    </subcellularLocation>
</comment>
<evidence type="ECO:0000256" key="2">
    <source>
        <dbReference type="ARBA" id="ARBA00010855"/>
    </source>
</evidence>
<name>A0A9N9LNB6_9HELO</name>
<dbReference type="PANTHER" id="PTHR47659:SF1">
    <property type="entry name" value="TRANSCRIPTION ACTIVATOR OF GLUCONEOGENESIS ERT1"/>
    <property type="match status" value="1"/>
</dbReference>
<dbReference type="SUPFAM" id="SSF57701">
    <property type="entry name" value="Zn2/Cys6 DNA-binding domain"/>
    <property type="match status" value="1"/>
</dbReference>
<keyword evidence="6" id="KW-0805">Transcription regulation</keyword>
<organism evidence="12 13">
    <name type="scientific">Hymenoscyphus albidus</name>
    <dbReference type="NCBI Taxonomy" id="595503"/>
    <lineage>
        <taxon>Eukaryota</taxon>
        <taxon>Fungi</taxon>
        <taxon>Dikarya</taxon>
        <taxon>Ascomycota</taxon>
        <taxon>Pezizomycotina</taxon>
        <taxon>Leotiomycetes</taxon>
        <taxon>Helotiales</taxon>
        <taxon>Helotiaceae</taxon>
        <taxon>Hymenoscyphus</taxon>
    </lineage>
</organism>
<keyword evidence="5" id="KW-0862">Zinc</keyword>
<feature type="compositionally biased region" description="Acidic residues" evidence="10">
    <location>
        <begin position="1"/>
        <end position="12"/>
    </location>
</feature>
<dbReference type="PANTHER" id="PTHR47659">
    <property type="entry name" value="ZN(II)2CYS6 TRANSCRIPTION FACTOR (EUROFUNG)-RELATED"/>
    <property type="match status" value="1"/>
</dbReference>
<feature type="region of interest" description="Disordered" evidence="10">
    <location>
        <begin position="1"/>
        <end position="78"/>
    </location>
</feature>
<evidence type="ECO:0000256" key="4">
    <source>
        <dbReference type="ARBA" id="ARBA00022723"/>
    </source>
</evidence>
<feature type="compositionally biased region" description="Low complexity" evidence="10">
    <location>
        <begin position="377"/>
        <end position="388"/>
    </location>
</feature>
<feature type="compositionally biased region" description="Acidic residues" evidence="10">
    <location>
        <begin position="20"/>
        <end position="37"/>
    </location>
</feature>
<keyword evidence="3" id="KW-0312">Gluconeogenesis</keyword>
<evidence type="ECO:0000256" key="10">
    <source>
        <dbReference type="SAM" id="MobiDB-lite"/>
    </source>
</evidence>
<dbReference type="PROSITE" id="PS50048">
    <property type="entry name" value="ZN2_CY6_FUNGAL_2"/>
    <property type="match status" value="1"/>
</dbReference>
<feature type="region of interest" description="Disordered" evidence="10">
    <location>
        <begin position="138"/>
        <end position="243"/>
    </location>
</feature>
<dbReference type="GO" id="GO:0005634">
    <property type="term" value="C:nucleus"/>
    <property type="evidence" value="ECO:0007669"/>
    <property type="project" value="UniProtKB-SubCell"/>
</dbReference>
<keyword evidence="7" id="KW-0238">DNA-binding</keyword>
<dbReference type="EMBL" id="CAJVRM010000259">
    <property type="protein sequence ID" value="CAG8978440.1"/>
    <property type="molecule type" value="Genomic_DNA"/>
</dbReference>
<feature type="compositionally biased region" description="Basic and acidic residues" evidence="10">
    <location>
        <begin position="65"/>
        <end position="74"/>
    </location>
</feature>
<sequence length="718" mass="78571">MSGDTEIDDPEVSDGASENEYSDQEQDPDVLRDEDDNSGMAEQKIRPDADENGKAVGSTVTTTKPKLDPKDPLRPRRKKARRACFACQRAHLTCGDERPCQRCIKRGLADACQDGVRKKAKYLHDAPAEALRPVLGPNYNQVNNPRANNGPPAVNTSTSETSPQLSGGFFSQADVSPSFPIYSAQQNPMAPPLQTRLSYGSQQSPLSPEFQNQVSRQNSMQQQMPAPQPPTQNEVPGSFGGGALFDPSNPALFNFDLEGLNFGNHYGALEFGMLGHMSSGVGDAEPKDALSAQGMNNVNFNNGGVFGGNIDQYGQVYQQEMLPEFGGLDRQNSANQMFGNNIHHGLPQAYAITAGPLSHHSPSTDASPGASGMGFESSPASYTPSATPHLPPANRPAKRQEAKTGQTQKFGPSSILGKRTRDPSSIYDTVHEPYSYTTGFHQLTAFLMRRFSPTKTLSIAKSLSSIRPSFISCTKTLNRQDLIFMEKCFQRTLFEYEEFMLNCATPTLVCRRTGEIAAVNREFTQMTGWEKKVLLGKSPNLNVNTGNGLGTSTSNSVNSSGRAGLTTPRMRALSTTEAPSKEGRPQPVFLPELMDDDSVIEFYEDFARLAFGDSRGSVMTRCKLLSYQTKEGTEMSPEQRAIKEEKSKQSKPKPPPPVGGIGGMWNRVREIDGDHGIRDVEKDGKLECTYCWTVKRDVFDIPMLIVMNVGFSFPFPPP</sequence>
<dbReference type="Gene3D" id="4.10.240.10">
    <property type="entry name" value="Zn(2)-C6 fungal-type DNA-binding domain"/>
    <property type="match status" value="1"/>
</dbReference>
<evidence type="ECO:0000256" key="1">
    <source>
        <dbReference type="ARBA" id="ARBA00004123"/>
    </source>
</evidence>
<dbReference type="GO" id="GO:0000977">
    <property type="term" value="F:RNA polymerase II transcription regulatory region sequence-specific DNA binding"/>
    <property type="evidence" value="ECO:0007669"/>
    <property type="project" value="TreeGrafter"/>
</dbReference>
<evidence type="ECO:0000313" key="12">
    <source>
        <dbReference type="EMBL" id="CAG8978440.1"/>
    </source>
</evidence>
<evidence type="ECO:0000256" key="7">
    <source>
        <dbReference type="ARBA" id="ARBA00023125"/>
    </source>
</evidence>
<feature type="compositionally biased region" description="Polar residues" evidence="10">
    <location>
        <begin position="195"/>
        <end position="219"/>
    </location>
</feature>
<feature type="compositionally biased region" description="Low complexity" evidence="10">
    <location>
        <begin position="545"/>
        <end position="561"/>
    </location>
</feature>
<reference evidence="12" key="1">
    <citation type="submission" date="2021-07" db="EMBL/GenBank/DDBJ databases">
        <authorList>
            <person name="Durling M."/>
        </authorList>
    </citation>
    <scope>NUCLEOTIDE SEQUENCE</scope>
</reference>
<protein>
    <recommendedName>
        <fullName evidence="11">Zn(2)-C6 fungal-type domain-containing protein</fullName>
    </recommendedName>
</protein>
<evidence type="ECO:0000256" key="5">
    <source>
        <dbReference type="ARBA" id="ARBA00022833"/>
    </source>
</evidence>
<feature type="region of interest" description="Disordered" evidence="10">
    <location>
        <begin position="354"/>
        <end position="422"/>
    </location>
</feature>
<dbReference type="InterPro" id="IPR001138">
    <property type="entry name" value="Zn2Cys6_DnaBD"/>
</dbReference>
<evidence type="ECO:0000256" key="6">
    <source>
        <dbReference type="ARBA" id="ARBA00023015"/>
    </source>
</evidence>
<dbReference type="AlphaFoldDB" id="A0A9N9LNB6"/>
<dbReference type="Proteomes" id="UP000701801">
    <property type="component" value="Unassembled WGS sequence"/>
</dbReference>
<keyword evidence="8" id="KW-0804">Transcription</keyword>
<keyword evidence="4" id="KW-0479">Metal-binding</keyword>
<dbReference type="OrthoDB" id="2538135at2759"/>
<dbReference type="CDD" id="cd00067">
    <property type="entry name" value="GAL4"/>
    <property type="match status" value="1"/>
</dbReference>
<feature type="region of interest" description="Disordered" evidence="10">
    <location>
        <begin position="630"/>
        <end position="663"/>
    </location>
</feature>